<proteinExistence type="predicted"/>
<sequence length="316" mass="34527">MAQSSQSAQAEKSIAQNKAKKRHTGTVFNTRFAAHKDELERLFMSLYNDHDAFDSLVDSMAEAYADRPADLKRLDKSREQDPDWYKRGNMFGMTMYTDLFAGDLKKLADKIPYLKEQKLTYLHLMPLLDMPHPNNDGGYAVQGFDTVDPKLGTNEDLAALAKKLRRAGISLCIDSVSYRFSSPVRVVQAVGAISRVSPFINLDVNPPRSGMRNTVTAPAATSVDAVVWCMVPPCTAREVTATISGRAVVKYSETVSLSCGSSGLTRWSSVVATKIGTARTSSSMMMKVMSSAGLATTAFTSMDAPETTKNTGIRKP</sequence>
<dbReference type="PANTHER" id="PTHR10357:SF213">
    <property type="entry name" value="ALPHA AMYLASE CATALYTIC REGION"/>
    <property type="match status" value="1"/>
</dbReference>
<dbReference type="EMBL" id="CACRSN010000009">
    <property type="protein sequence ID" value="VYS98591.1"/>
    <property type="molecule type" value="Genomic_DNA"/>
</dbReference>
<accession>A0A6N2T291</accession>
<feature type="region of interest" description="Disordered" evidence="1">
    <location>
        <begin position="1"/>
        <end position="22"/>
    </location>
</feature>
<dbReference type="GO" id="GO:0005975">
    <property type="term" value="P:carbohydrate metabolic process"/>
    <property type="evidence" value="ECO:0007669"/>
    <property type="project" value="InterPro"/>
</dbReference>
<reference evidence="3" key="1">
    <citation type="submission" date="2019-11" db="EMBL/GenBank/DDBJ databases">
        <authorList>
            <person name="Feng L."/>
        </authorList>
    </citation>
    <scope>NUCLEOTIDE SEQUENCE</scope>
    <source>
        <strain evidence="3">BbreveLFYP81</strain>
    </source>
</reference>
<name>A0A6N2T291_BIFBR</name>
<organism evidence="3">
    <name type="scientific">Bifidobacterium breve</name>
    <dbReference type="NCBI Taxonomy" id="1685"/>
    <lineage>
        <taxon>Bacteria</taxon>
        <taxon>Bacillati</taxon>
        <taxon>Actinomycetota</taxon>
        <taxon>Actinomycetes</taxon>
        <taxon>Bifidobacteriales</taxon>
        <taxon>Bifidobacteriaceae</taxon>
        <taxon>Bifidobacterium</taxon>
    </lineage>
</organism>
<dbReference type="GO" id="GO:0047669">
    <property type="term" value="F:amylosucrase activity"/>
    <property type="evidence" value="ECO:0007669"/>
    <property type="project" value="UniProtKB-EC"/>
</dbReference>
<keyword evidence="3" id="KW-0328">Glycosyltransferase</keyword>
<dbReference type="Pfam" id="PF00128">
    <property type="entry name" value="Alpha-amylase"/>
    <property type="match status" value="1"/>
</dbReference>
<dbReference type="Gene3D" id="3.20.20.80">
    <property type="entry name" value="Glycosidases"/>
    <property type="match status" value="1"/>
</dbReference>
<dbReference type="InterPro" id="IPR006047">
    <property type="entry name" value="GH13_cat_dom"/>
</dbReference>
<feature type="domain" description="Glycosyl hydrolase family 13 catalytic" evidence="2">
    <location>
        <begin position="85"/>
        <end position="181"/>
    </location>
</feature>
<evidence type="ECO:0000256" key="1">
    <source>
        <dbReference type="SAM" id="MobiDB-lite"/>
    </source>
</evidence>
<dbReference type="PANTHER" id="PTHR10357">
    <property type="entry name" value="ALPHA-AMYLASE FAMILY MEMBER"/>
    <property type="match status" value="1"/>
</dbReference>
<dbReference type="EC" id="2.4.1.4" evidence="3"/>
<feature type="compositionally biased region" description="Low complexity" evidence="1">
    <location>
        <begin position="1"/>
        <end position="16"/>
    </location>
</feature>
<dbReference type="InterPro" id="IPR017853">
    <property type="entry name" value="GH"/>
</dbReference>
<evidence type="ECO:0000313" key="3">
    <source>
        <dbReference type="EMBL" id="VYS98591.1"/>
    </source>
</evidence>
<keyword evidence="3" id="KW-0808">Transferase</keyword>
<gene>
    <name evidence="3" type="primary">ams</name>
    <name evidence="3" type="ORF">BBLFYP81_01150</name>
</gene>
<evidence type="ECO:0000259" key="2">
    <source>
        <dbReference type="Pfam" id="PF00128"/>
    </source>
</evidence>
<dbReference type="AlphaFoldDB" id="A0A6N2T291"/>
<dbReference type="Gene3D" id="1.10.1740.10">
    <property type="match status" value="1"/>
</dbReference>
<dbReference type="SUPFAM" id="SSF51445">
    <property type="entry name" value="(Trans)glycosidases"/>
    <property type="match status" value="1"/>
</dbReference>
<protein>
    <submittedName>
        <fullName evidence="3">Amylosucrase</fullName>
        <ecNumber evidence="3">2.4.1.4</ecNumber>
    </submittedName>
</protein>